<dbReference type="Pfam" id="PF01245">
    <property type="entry name" value="Ribosomal_L19"/>
    <property type="match status" value="1"/>
</dbReference>
<dbReference type="InterPro" id="IPR038657">
    <property type="entry name" value="Ribosomal_bL19_sf"/>
</dbReference>
<dbReference type="AlphaFoldDB" id="A0AAE0ICM7"/>
<dbReference type="GO" id="GO:0006412">
    <property type="term" value="P:translation"/>
    <property type="evidence" value="ECO:0007669"/>
    <property type="project" value="InterPro"/>
</dbReference>
<dbReference type="PANTHER" id="PTHR15680:SF9">
    <property type="entry name" value="LARGE RIBOSOMAL SUBUNIT PROTEIN BL19M"/>
    <property type="match status" value="1"/>
</dbReference>
<comment type="caution">
    <text evidence="5">The sequence shown here is derived from an EMBL/GenBank/DDBJ whole genome shotgun (WGS) entry which is preliminary data.</text>
</comment>
<gene>
    <name evidence="5" type="ORF">B0H66DRAFT_554453</name>
</gene>
<evidence type="ECO:0000256" key="3">
    <source>
        <dbReference type="ARBA" id="ARBA00023274"/>
    </source>
</evidence>
<evidence type="ECO:0000256" key="2">
    <source>
        <dbReference type="ARBA" id="ARBA00022980"/>
    </source>
</evidence>
<feature type="compositionally biased region" description="Basic residues" evidence="4">
    <location>
        <begin position="252"/>
        <end position="264"/>
    </location>
</feature>
<dbReference type="Proteomes" id="UP001283341">
    <property type="component" value="Unassembled WGS sequence"/>
</dbReference>
<reference evidence="5" key="1">
    <citation type="journal article" date="2023" name="Mol. Phylogenet. Evol.">
        <title>Genome-scale phylogeny and comparative genomics of the fungal order Sordariales.</title>
        <authorList>
            <person name="Hensen N."/>
            <person name="Bonometti L."/>
            <person name="Westerberg I."/>
            <person name="Brannstrom I.O."/>
            <person name="Guillou S."/>
            <person name="Cros-Aarteil S."/>
            <person name="Calhoun S."/>
            <person name="Haridas S."/>
            <person name="Kuo A."/>
            <person name="Mondo S."/>
            <person name="Pangilinan J."/>
            <person name="Riley R."/>
            <person name="LaButti K."/>
            <person name="Andreopoulos B."/>
            <person name="Lipzen A."/>
            <person name="Chen C."/>
            <person name="Yan M."/>
            <person name="Daum C."/>
            <person name="Ng V."/>
            <person name="Clum A."/>
            <person name="Steindorff A."/>
            <person name="Ohm R.A."/>
            <person name="Martin F."/>
            <person name="Silar P."/>
            <person name="Natvig D.O."/>
            <person name="Lalanne C."/>
            <person name="Gautier V."/>
            <person name="Ament-Velasquez S.L."/>
            <person name="Kruys A."/>
            <person name="Hutchinson M.I."/>
            <person name="Powell A.J."/>
            <person name="Barry K."/>
            <person name="Miller A.N."/>
            <person name="Grigoriev I.V."/>
            <person name="Debuchy R."/>
            <person name="Gladieux P."/>
            <person name="Hiltunen Thoren M."/>
            <person name="Johannesson H."/>
        </authorList>
    </citation>
    <scope>NUCLEOTIDE SEQUENCE</scope>
    <source>
        <strain evidence="5">CBS 118394</strain>
    </source>
</reference>
<reference evidence="5" key="2">
    <citation type="submission" date="2023-06" db="EMBL/GenBank/DDBJ databases">
        <authorList>
            <consortium name="Lawrence Berkeley National Laboratory"/>
            <person name="Haridas S."/>
            <person name="Hensen N."/>
            <person name="Bonometti L."/>
            <person name="Westerberg I."/>
            <person name="Brannstrom I.O."/>
            <person name="Guillou S."/>
            <person name="Cros-Aarteil S."/>
            <person name="Calhoun S."/>
            <person name="Kuo A."/>
            <person name="Mondo S."/>
            <person name="Pangilinan J."/>
            <person name="Riley R."/>
            <person name="Labutti K."/>
            <person name="Andreopoulos B."/>
            <person name="Lipzen A."/>
            <person name="Chen C."/>
            <person name="Yanf M."/>
            <person name="Daum C."/>
            <person name="Ng V."/>
            <person name="Clum A."/>
            <person name="Steindorff A."/>
            <person name="Ohm R."/>
            <person name="Martin F."/>
            <person name="Silar P."/>
            <person name="Natvig D."/>
            <person name="Lalanne C."/>
            <person name="Gautier V."/>
            <person name="Ament-Velasquez S.L."/>
            <person name="Kruys A."/>
            <person name="Hutchinson M.I."/>
            <person name="Powell A.J."/>
            <person name="Barry K."/>
            <person name="Miller A.N."/>
            <person name="Grigoriev I.V."/>
            <person name="Debuchy R."/>
            <person name="Gladieux P."/>
            <person name="Thoren M.H."/>
            <person name="Johannesson H."/>
        </authorList>
    </citation>
    <scope>NUCLEOTIDE SEQUENCE</scope>
    <source>
        <strain evidence="5">CBS 118394</strain>
    </source>
</reference>
<dbReference type="FunFam" id="2.30.30.790:FF:000007">
    <property type="entry name" value="Mitochondrial ribosomal protein, putative"/>
    <property type="match status" value="1"/>
</dbReference>
<organism evidence="5 6">
    <name type="scientific">Apodospora peruviana</name>
    <dbReference type="NCBI Taxonomy" id="516989"/>
    <lineage>
        <taxon>Eukaryota</taxon>
        <taxon>Fungi</taxon>
        <taxon>Dikarya</taxon>
        <taxon>Ascomycota</taxon>
        <taxon>Pezizomycotina</taxon>
        <taxon>Sordariomycetes</taxon>
        <taxon>Sordariomycetidae</taxon>
        <taxon>Sordariales</taxon>
        <taxon>Lasiosphaeriaceae</taxon>
        <taxon>Apodospora</taxon>
    </lineage>
</organism>
<accession>A0AAE0ICM7</accession>
<dbReference type="InterPro" id="IPR008991">
    <property type="entry name" value="Translation_prot_SH3-like_sf"/>
</dbReference>
<evidence type="ECO:0000256" key="1">
    <source>
        <dbReference type="ARBA" id="ARBA00005781"/>
    </source>
</evidence>
<protein>
    <submittedName>
        <fullName evidence="5">Translation protein SH3-like domain-containing protein</fullName>
    </submittedName>
</protein>
<dbReference type="PANTHER" id="PTHR15680">
    <property type="entry name" value="RIBOSOMAL PROTEIN L19"/>
    <property type="match status" value="1"/>
</dbReference>
<dbReference type="Gene3D" id="2.30.30.790">
    <property type="match status" value="1"/>
</dbReference>
<feature type="region of interest" description="Disordered" evidence="4">
    <location>
        <begin position="239"/>
        <end position="264"/>
    </location>
</feature>
<evidence type="ECO:0000313" key="6">
    <source>
        <dbReference type="Proteomes" id="UP001283341"/>
    </source>
</evidence>
<keyword evidence="6" id="KW-1185">Reference proteome</keyword>
<keyword evidence="3" id="KW-0687">Ribonucleoprotein</keyword>
<name>A0AAE0ICM7_9PEZI</name>
<dbReference type="EMBL" id="JAUEDM010000003">
    <property type="protein sequence ID" value="KAK3322470.1"/>
    <property type="molecule type" value="Genomic_DNA"/>
</dbReference>
<keyword evidence="2" id="KW-0689">Ribosomal protein</keyword>
<evidence type="ECO:0000256" key="4">
    <source>
        <dbReference type="SAM" id="MobiDB-lite"/>
    </source>
</evidence>
<dbReference type="GO" id="GO:0005762">
    <property type="term" value="C:mitochondrial large ribosomal subunit"/>
    <property type="evidence" value="ECO:0007669"/>
    <property type="project" value="TreeGrafter"/>
</dbReference>
<comment type="similarity">
    <text evidence="1">Belongs to the bacterial ribosomal protein bL19 family.</text>
</comment>
<dbReference type="SUPFAM" id="SSF50104">
    <property type="entry name" value="Translation proteins SH3-like domain"/>
    <property type="match status" value="1"/>
</dbReference>
<dbReference type="InterPro" id="IPR001857">
    <property type="entry name" value="Ribosomal_bL19"/>
</dbReference>
<proteinExistence type="inferred from homology"/>
<dbReference type="GO" id="GO:0003735">
    <property type="term" value="F:structural constituent of ribosome"/>
    <property type="evidence" value="ECO:0007669"/>
    <property type="project" value="InterPro"/>
</dbReference>
<evidence type="ECO:0000313" key="5">
    <source>
        <dbReference type="EMBL" id="KAK3322470.1"/>
    </source>
</evidence>
<sequence length="264" mass="29133">MNTALLVRRPLGCLKASLRQTRQQNRVFPNRHMATATATASKRGPIPSGVSIDDHNFYRIIDPKTKKTRTAFAVYTPPETTSHSSTTTTTKKRSLTLPKLISPPADPLPALHAQQIKRMDPTGARTALFAKTRTAARVGDILMVTHRRGGEPFAGVLLSIRRAGIDTAILLRNHLAKVGVEMWYKIYNKNVAGIEIVKRAKKRARRARLTYMRKPKHDMGSVSEVVLAWRKMRRVVATSKAASKAKVDAKAKKAGKAAGAKKAK</sequence>